<dbReference type="Pfam" id="PF18024">
    <property type="entry name" value="HTH_50"/>
    <property type="match status" value="1"/>
</dbReference>
<dbReference type="RefSeq" id="WP_153734862.1">
    <property type="nucleotide sequence ID" value="NZ_WJNG01000001.1"/>
</dbReference>
<dbReference type="InterPro" id="IPR002078">
    <property type="entry name" value="Sigma_54_int"/>
</dbReference>
<dbReference type="CDD" id="cd00009">
    <property type="entry name" value="AAA"/>
    <property type="match status" value="1"/>
</dbReference>
<dbReference type="Pfam" id="PF00158">
    <property type="entry name" value="Sigma54_activat"/>
    <property type="match status" value="1"/>
</dbReference>
<dbReference type="PANTHER" id="PTHR32071:SF57">
    <property type="entry name" value="C4-DICARBOXYLATE TRANSPORT TRANSCRIPTIONAL REGULATORY PROTEIN DCTD"/>
    <property type="match status" value="1"/>
</dbReference>
<evidence type="ECO:0000256" key="7">
    <source>
        <dbReference type="ARBA" id="ARBA00029500"/>
    </source>
</evidence>
<dbReference type="InterPro" id="IPR058031">
    <property type="entry name" value="AAA_lid_NorR"/>
</dbReference>
<dbReference type="Gene3D" id="3.30.450.20">
    <property type="entry name" value="PAS domain"/>
    <property type="match status" value="1"/>
</dbReference>
<dbReference type="PROSITE" id="PS00688">
    <property type="entry name" value="SIGMA54_INTERACT_3"/>
    <property type="match status" value="1"/>
</dbReference>
<proteinExistence type="predicted"/>
<evidence type="ECO:0000256" key="1">
    <source>
        <dbReference type="ARBA" id="ARBA00022741"/>
    </source>
</evidence>
<dbReference type="GO" id="GO:0003677">
    <property type="term" value="F:DNA binding"/>
    <property type="evidence" value="ECO:0007669"/>
    <property type="project" value="UniProtKB-KW"/>
</dbReference>
<dbReference type="InterPro" id="IPR025944">
    <property type="entry name" value="Sigma_54_int_dom_CS"/>
</dbReference>
<name>A0A6A8D6J6_9BACI</name>
<evidence type="ECO:0000256" key="4">
    <source>
        <dbReference type="ARBA" id="ARBA00023015"/>
    </source>
</evidence>
<evidence type="ECO:0000313" key="11">
    <source>
        <dbReference type="Proteomes" id="UP000799092"/>
    </source>
</evidence>
<evidence type="ECO:0000256" key="2">
    <source>
        <dbReference type="ARBA" id="ARBA00022797"/>
    </source>
</evidence>
<dbReference type="Gene3D" id="1.10.10.60">
    <property type="entry name" value="Homeodomain-like"/>
    <property type="match status" value="1"/>
</dbReference>
<evidence type="ECO:0000259" key="8">
    <source>
        <dbReference type="PROSITE" id="PS50045"/>
    </source>
</evidence>
<dbReference type="GO" id="GO:0005524">
    <property type="term" value="F:ATP binding"/>
    <property type="evidence" value="ECO:0007669"/>
    <property type="project" value="UniProtKB-KW"/>
</dbReference>
<keyword evidence="4" id="KW-0805">Transcription regulation</keyword>
<dbReference type="AlphaFoldDB" id="A0A6A8D6J6"/>
<dbReference type="PANTHER" id="PTHR32071">
    <property type="entry name" value="TRANSCRIPTIONAL REGULATORY PROTEIN"/>
    <property type="match status" value="1"/>
</dbReference>
<keyword evidence="6" id="KW-0804">Transcription</keyword>
<dbReference type="FunFam" id="3.40.50.300:FF:000006">
    <property type="entry name" value="DNA-binding transcriptional regulator NtrC"/>
    <property type="match status" value="1"/>
</dbReference>
<feature type="domain" description="Sigma-54 factor interaction" evidence="8">
    <location>
        <begin position="159"/>
        <end position="388"/>
    </location>
</feature>
<dbReference type="InterPro" id="IPR013767">
    <property type="entry name" value="PAS_fold"/>
</dbReference>
<keyword evidence="5" id="KW-0238">DNA-binding</keyword>
<dbReference type="SUPFAM" id="SSF55785">
    <property type="entry name" value="PYP-like sensor domain (PAS domain)"/>
    <property type="match status" value="1"/>
</dbReference>
<comment type="caution">
    <text evidence="10">The sequence shown here is derived from an EMBL/GenBank/DDBJ whole genome shotgun (WGS) entry which is preliminary data.</text>
</comment>
<dbReference type="SMART" id="SM00091">
    <property type="entry name" value="PAS"/>
    <property type="match status" value="1"/>
</dbReference>
<dbReference type="SUPFAM" id="SSF46689">
    <property type="entry name" value="Homeodomain-like"/>
    <property type="match status" value="1"/>
</dbReference>
<feature type="domain" description="PAS" evidence="9">
    <location>
        <begin position="13"/>
        <end position="66"/>
    </location>
</feature>
<dbReference type="PROSITE" id="PS50045">
    <property type="entry name" value="SIGMA54_INTERACT_4"/>
    <property type="match status" value="1"/>
</dbReference>
<dbReference type="InterPro" id="IPR003593">
    <property type="entry name" value="AAA+_ATPase"/>
</dbReference>
<protein>
    <recommendedName>
        <fullName evidence="7">HTH-type transcriptional regulatory protein TyrR</fullName>
    </recommendedName>
</protein>
<dbReference type="InterPro" id="IPR030828">
    <property type="entry name" value="HTH_TyrR"/>
</dbReference>
<dbReference type="Pfam" id="PF00989">
    <property type="entry name" value="PAS"/>
    <property type="match status" value="1"/>
</dbReference>
<keyword evidence="1" id="KW-0547">Nucleotide-binding</keyword>
<dbReference type="NCBIfam" id="TIGR00229">
    <property type="entry name" value="sensory_box"/>
    <property type="match status" value="1"/>
</dbReference>
<dbReference type="Proteomes" id="UP000799092">
    <property type="component" value="Unassembled WGS sequence"/>
</dbReference>
<sequence length="469" mass="53302">MKRHHIIINGKELYLDFKSIINSMFDIVHVTDQEGTTLYCSDNYEDFFGISPLEMIGKNIEEFYDLGYFKPSITKQVISSKKKVSTLQNTFNDRKLFVEGFPYYDASGKFSGVVNVSTDITNEEKLIDELKAVKELGSMYFEEINKKYTENNNEAHLSLVFRSEIMTQTVDLAKRLSKVDSSVTLLGESGVGKGVLARYIHENSFRNKKDFVHINCGAIPENLIESELFGYNKGAFTGADQKGKLGLIEKANGGTLFLDEIGDLPINLQVKLLNVLQEKQITRIGGSKPIDIDIRLITATNKDLKKMVAENSFREDLYYRIFVVPIEVPSLRERVEDISILVSYFMDIFSQKYLLNKKLSEKCYKIFEQYDWPGNVRELENLVERLVVTSNGDVITSDHIPLSISESIDSDTPNIKVNHIINLPKAVEETERQLVQMALKKYSTTVKIAEVLGISQASASRKIKKYSIQ</sequence>
<dbReference type="Gene3D" id="1.10.8.60">
    <property type="match status" value="1"/>
</dbReference>
<keyword evidence="3" id="KW-0067">ATP-binding</keyword>
<dbReference type="SMART" id="SM00382">
    <property type="entry name" value="AAA"/>
    <property type="match status" value="1"/>
</dbReference>
<dbReference type="InterPro" id="IPR035965">
    <property type="entry name" value="PAS-like_dom_sf"/>
</dbReference>
<dbReference type="CDD" id="cd00130">
    <property type="entry name" value="PAS"/>
    <property type="match status" value="1"/>
</dbReference>
<dbReference type="Pfam" id="PF25601">
    <property type="entry name" value="AAA_lid_14"/>
    <property type="match status" value="1"/>
</dbReference>
<dbReference type="InterPro" id="IPR027417">
    <property type="entry name" value="P-loop_NTPase"/>
</dbReference>
<gene>
    <name evidence="10" type="ORF">GH741_00740</name>
</gene>
<evidence type="ECO:0000259" key="9">
    <source>
        <dbReference type="PROSITE" id="PS50112"/>
    </source>
</evidence>
<evidence type="ECO:0000256" key="3">
    <source>
        <dbReference type="ARBA" id="ARBA00022840"/>
    </source>
</evidence>
<dbReference type="EMBL" id="WJNG01000001">
    <property type="protein sequence ID" value="MRH41198.1"/>
    <property type="molecule type" value="Genomic_DNA"/>
</dbReference>
<keyword evidence="11" id="KW-1185">Reference proteome</keyword>
<accession>A0A6A8D6J6</accession>
<dbReference type="SUPFAM" id="SSF52540">
    <property type="entry name" value="P-loop containing nucleoside triphosphate hydrolases"/>
    <property type="match status" value="1"/>
</dbReference>
<evidence type="ECO:0000256" key="5">
    <source>
        <dbReference type="ARBA" id="ARBA00023125"/>
    </source>
</evidence>
<dbReference type="PROSITE" id="PS50112">
    <property type="entry name" value="PAS"/>
    <property type="match status" value="1"/>
</dbReference>
<dbReference type="GO" id="GO:0006355">
    <property type="term" value="P:regulation of DNA-templated transcription"/>
    <property type="evidence" value="ECO:0007669"/>
    <property type="project" value="InterPro"/>
</dbReference>
<dbReference type="InterPro" id="IPR000014">
    <property type="entry name" value="PAS"/>
</dbReference>
<dbReference type="InterPro" id="IPR025943">
    <property type="entry name" value="Sigma_54_int_dom_ATP-bd_2"/>
</dbReference>
<reference evidence="10" key="1">
    <citation type="submission" date="2019-11" db="EMBL/GenBank/DDBJ databases">
        <authorList>
            <person name="Li J."/>
        </authorList>
    </citation>
    <scope>NUCLEOTIDE SEQUENCE</scope>
    <source>
        <strain evidence="10">B6B</strain>
    </source>
</reference>
<organism evidence="10 11">
    <name type="scientific">Aquibacillus halophilus</name>
    <dbReference type="NCBI Taxonomy" id="930132"/>
    <lineage>
        <taxon>Bacteria</taxon>
        <taxon>Bacillati</taxon>
        <taxon>Bacillota</taxon>
        <taxon>Bacilli</taxon>
        <taxon>Bacillales</taxon>
        <taxon>Bacillaceae</taxon>
        <taxon>Aquibacillus</taxon>
    </lineage>
</organism>
<evidence type="ECO:0000313" key="10">
    <source>
        <dbReference type="EMBL" id="MRH41198.1"/>
    </source>
</evidence>
<dbReference type="OrthoDB" id="9771372at2"/>
<dbReference type="Gene3D" id="3.40.50.300">
    <property type="entry name" value="P-loop containing nucleotide triphosphate hydrolases"/>
    <property type="match status" value="1"/>
</dbReference>
<evidence type="ECO:0000256" key="6">
    <source>
        <dbReference type="ARBA" id="ARBA00023163"/>
    </source>
</evidence>
<keyword evidence="2" id="KW-0058">Aromatic hydrocarbons catabolism</keyword>
<dbReference type="InterPro" id="IPR009057">
    <property type="entry name" value="Homeodomain-like_sf"/>
</dbReference>
<dbReference type="PROSITE" id="PS00676">
    <property type="entry name" value="SIGMA54_INTERACT_2"/>
    <property type="match status" value="1"/>
</dbReference>